<organism evidence="1 2">
    <name type="scientific">Pseudoalteromonas rubra</name>
    <dbReference type="NCBI Taxonomy" id="43658"/>
    <lineage>
        <taxon>Bacteria</taxon>
        <taxon>Pseudomonadati</taxon>
        <taxon>Pseudomonadota</taxon>
        <taxon>Gammaproteobacteria</taxon>
        <taxon>Alteromonadales</taxon>
        <taxon>Pseudoalteromonadaceae</taxon>
        <taxon>Pseudoalteromonas</taxon>
    </lineage>
</organism>
<name>A0A5S3WN58_9GAMM</name>
<dbReference type="AlphaFoldDB" id="A0A5S3WN58"/>
<accession>A0A5S3WN58</accession>
<dbReference type="SUPFAM" id="SSF53850">
    <property type="entry name" value="Periplasmic binding protein-like II"/>
    <property type="match status" value="1"/>
</dbReference>
<gene>
    <name evidence="1" type="ORF">CWB99_12045</name>
</gene>
<evidence type="ECO:0000313" key="2">
    <source>
        <dbReference type="Proteomes" id="UP000310249"/>
    </source>
</evidence>
<comment type="caution">
    <text evidence="1">The sequence shown here is derived from an EMBL/GenBank/DDBJ whole genome shotgun (WGS) entry which is preliminary data.</text>
</comment>
<proteinExistence type="predicted"/>
<reference evidence="1 2" key="1">
    <citation type="submission" date="2018-01" db="EMBL/GenBank/DDBJ databases">
        <authorList>
            <person name="Paulsen S."/>
            <person name="Gram L.K."/>
        </authorList>
    </citation>
    <scope>NUCLEOTIDE SEQUENCE [LARGE SCALE GENOMIC DNA]</scope>
    <source>
        <strain evidence="1 2">S2676</strain>
    </source>
</reference>
<dbReference type="RefSeq" id="WP_138553223.1">
    <property type="nucleotide sequence ID" value="NZ_PNCH01000066.1"/>
</dbReference>
<dbReference type="EMBL" id="PNCI01000026">
    <property type="protein sequence ID" value="TMP28318.1"/>
    <property type="molecule type" value="Genomic_DNA"/>
</dbReference>
<sequence>MFSDTAMQSLLTNHFPSLQKDKIRAHPRPFLNYRAHVLFPKSRKESVVLRDQFNRGLQTLKATGEFERQWQRLLNGEFVPER</sequence>
<evidence type="ECO:0008006" key="3">
    <source>
        <dbReference type="Google" id="ProtNLM"/>
    </source>
</evidence>
<reference evidence="2" key="2">
    <citation type="submission" date="2019-06" db="EMBL/GenBank/DDBJ databases">
        <title>Co-occurence of chitin degradation, pigmentation and bioactivity in marine Pseudoalteromonas.</title>
        <authorList>
            <person name="Sonnenschein E.C."/>
            <person name="Bech P.K."/>
        </authorList>
    </citation>
    <scope>NUCLEOTIDE SEQUENCE [LARGE SCALE GENOMIC DNA]</scope>
    <source>
        <strain evidence="2">S2676</strain>
    </source>
</reference>
<protein>
    <recommendedName>
        <fullName evidence="3">Solute-binding protein family 3/N-terminal domain-containing protein</fullName>
    </recommendedName>
</protein>
<evidence type="ECO:0000313" key="1">
    <source>
        <dbReference type="EMBL" id="TMP28318.1"/>
    </source>
</evidence>
<dbReference type="Proteomes" id="UP000310249">
    <property type="component" value="Unassembled WGS sequence"/>
</dbReference>
<dbReference type="OrthoDB" id="5296159at2"/>